<protein>
    <submittedName>
        <fullName evidence="2">Type IV pilin-like G/H family protein</fullName>
    </submittedName>
</protein>
<organism evidence="2 3">
    <name type="scientific">Pseudanabaena galeata UHCC 0370</name>
    <dbReference type="NCBI Taxonomy" id="3110310"/>
    <lineage>
        <taxon>Bacteria</taxon>
        <taxon>Bacillati</taxon>
        <taxon>Cyanobacteriota</taxon>
        <taxon>Cyanophyceae</taxon>
        <taxon>Pseudanabaenales</taxon>
        <taxon>Pseudanabaenaceae</taxon>
        <taxon>Pseudanabaena</taxon>
    </lineage>
</organism>
<evidence type="ECO:0000313" key="2">
    <source>
        <dbReference type="EMBL" id="MEA5479546.1"/>
    </source>
</evidence>
<dbReference type="Pfam" id="PF16734">
    <property type="entry name" value="Pilin_GH"/>
    <property type="match status" value="1"/>
</dbReference>
<sequence length="298" mass="32371">MKPQIAKKSAVAKLFAKVITTSCVAMGLLIGCNDTGTLIKESNSQKLGGTWEFKKQNGVKTGTAIFETQNDVDGNIYILSDDLPLGKTAIAGTFKVNSSKTPQQIDLTFGDLTTQTIYEINSDGQLKIANSVPNQPRPTSLDSQPQQLTKISDSTTIPSDIKILRSQDLIATSALIREAESKSSIRAIMRSQQQIFQAQGQFTTDINQLKSGLSLNSEFYSYKVTNLGNLAQHSAVPLKDGLKSYTGIVYAIASDDANQKVTKLLLCESNIPTKQIPTKPQNQDKGYKCPNAYTSINP</sequence>
<accession>A0ABU5TML2</accession>
<evidence type="ECO:0000313" key="3">
    <source>
        <dbReference type="Proteomes" id="UP001301388"/>
    </source>
</evidence>
<keyword evidence="3" id="KW-1185">Reference proteome</keyword>
<dbReference type="RefSeq" id="WP_323262749.1">
    <property type="nucleotide sequence ID" value="NZ_JAYGIE010000092.1"/>
</dbReference>
<reference evidence="2 3" key="1">
    <citation type="submission" date="2023-12" db="EMBL/GenBank/DDBJ databases">
        <title>Baltic Sea Cyanobacteria.</title>
        <authorList>
            <person name="Delbaje E."/>
            <person name="Fewer D.P."/>
            <person name="Shishido T.K."/>
        </authorList>
    </citation>
    <scope>NUCLEOTIDE SEQUENCE [LARGE SCALE GENOMIC DNA]</scope>
    <source>
        <strain evidence="2 3">UHCC 0370</strain>
    </source>
</reference>
<dbReference type="InterPro" id="IPR031975">
    <property type="entry name" value="Pilin_GH"/>
</dbReference>
<gene>
    <name evidence="2" type="ORF">VB774_18145</name>
</gene>
<dbReference type="Proteomes" id="UP001301388">
    <property type="component" value="Unassembled WGS sequence"/>
</dbReference>
<feature type="region of interest" description="Disordered" evidence="1">
    <location>
        <begin position="276"/>
        <end position="298"/>
    </location>
</feature>
<proteinExistence type="predicted"/>
<name>A0ABU5TML2_9CYAN</name>
<comment type="caution">
    <text evidence="2">The sequence shown here is derived from an EMBL/GenBank/DDBJ whole genome shotgun (WGS) entry which is preliminary data.</text>
</comment>
<evidence type="ECO:0000256" key="1">
    <source>
        <dbReference type="SAM" id="MobiDB-lite"/>
    </source>
</evidence>
<dbReference type="EMBL" id="JAYGIE010000092">
    <property type="protein sequence ID" value="MEA5479546.1"/>
    <property type="molecule type" value="Genomic_DNA"/>
</dbReference>
<dbReference type="PROSITE" id="PS51257">
    <property type="entry name" value="PROKAR_LIPOPROTEIN"/>
    <property type="match status" value="1"/>
</dbReference>